<evidence type="ECO:0000256" key="6">
    <source>
        <dbReference type="ARBA" id="ARBA00022914"/>
    </source>
</evidence>
<keyword evidence="12" id="KW-1185">Reference proteome</keyword>
<dbReference type="PRINTS" id="PR01699">
    <property type="entry name" value="ORGNOHGLYASE"/>
</dbReference>
<evidence type="ECO:0000256" key="3">
    <source>
        <dbReference type="ARBA" id="ARBA00013237"/>
    </source>
</evidence>
<name>A0ABX6N7B6_9BURK</name>
<feature type="domain" description="Alkylmercury lyase helix-turn-helix" evidence="10">
    <location>
        <begin position="7"/>
        <end position="78"/>
    </location>
</feature>
<dbReference type="InterPro" id="IPR024259">
    <property type="entry name" value="MerB_HTH_dom"/>
</dbReference>
<dbReference type="EC" id="4.99.1.2" evidence="3"/>
<evidence type="ECO:0000259" key="10">
    <source>
        <dbReference type="Pfam" id="PF12324"/>
    </source>
</evidence>
<sequence length="106" mass="11531">MDKTIYSKKIAESLSSGNHPEEFATLIVTLLRQLVLGRPVSLVALDAALGWPAQRVATVLKQAPGTEYDEQGNILGLGLTLRETPHVFEVEGRRLRVGVNSPPTRA</sequence>
<keyword evidence="6" id="KW-0476">Mercury</keyword>
<evidence type="ECO:0000313" key="12">
    <source>
        <dbReference type="Proteomes" id="UP000501130"/>
    </source>
</evidence>
<keyword evidence="5" id="KW-0475">Mercuric resistance</keyword>
<evidence type="ECO:0000256" key="7">
    <source>
        <dbReference type="ARBA" id="ARBA00023239"/>
    </source>
</evidence>
<dbReference type="Proteomes" id="UP000501130">
    <property type="component" value="Chromosome"/>
</dbReference>
<evidence type="ECO:0000256" key="8">
    <source>
        <dbReference type="ARBA" id="ARBA00025326"/>
    </source>
</evidence>
<reference evidence="11 12" key="1">
    <citation type="submission" date="2020-05" db="EMBL/GenBank/DDBJ databases">
        <title>Compete genome of Limnobacter sp. SAORIC-580.</title>
        <authorList>
            <person name="Song J."/>
            <person name="Cho J.-C."/>
        </authorList>
    </citation>
    <scope>NUCLEOTIDE SEQUENCE [LARGE SCALE GENOMIC DNA]</scope>
    <source>
        <strain evidence="11 12">SAORIC-580</strain>
    </source>
</reference>
<dbReference type="InterPro" id="IPR004927">
    <property type="entry name" value="MerB"/>
</dbReference>
<dbReference type="EMBL" id="CP053084">
    <property type="protein sequence ID" value="QJR29574.1"/>
    <property type="molecule type" value="Genomic_DNA"/>
</dbReference>
<keyword evidence="7" id="KW-0456">Lyase</keyword>
<dbReference type="RefSeq" id="WP_171099025.1">
    <property type="nucleotide sequence ID" value="NZ_CP053084.1"/>
</dbReference>
<dbReference type="Pfam" id="PF12324">
    <property type="entry name" value="HTH_15"/>
    <property type="match status" value="1"/>
</dbReference>
<evidence type="ECO:0000256" key="5">
    <source>
        <dbReference type="ARBA" id="ARBA00022466"/>
    </source>
</evidence>
<dbReference type="InterPro" id="IPR036388">
    <property type="entry name" value="WH-like_DNA-bd_sf"/>
</dbReference>
<evidence type="ECO:0000256" key="2">
    <source>
        <dbReference type="ARBA" id="ARBA00009443"/>
    </source>
</evidence>
<evidence type="ECO:0000256" key="9">
    <source>
        <dbReference type="ARBA" id="ARBA00031271"/>
    </source>
</evidence>
<accession>A0ABX6N7B6</accession>
<evidence type="ECO:0000313" key="11">
    <source>
        <dbReference type="EMBL" id="QJR29574.1"/>
    </source>
</evidence>
<comment type="similarity">
    <text evidence="2">Belongs to the MerB family.</text>
</comment>
<comment type="function">
    <text evidence="8">Cleaves the carbon-mercury bond of organomercurials such as phenylmercuric acetate. One product is Hg(2+), which is subsequently detoxified by the mercuric reductase.</text>
</comment>
<gene>
    <name evidence="11" type="ORF">HKT17_07530</name>
</gene>
<organism evidence="11 12">
    <name type="scientific">Limnobacter profundi</name>
    <dbReference type="NCBI Taxonomy" id="2732163"/>
    <lineage>
        <taxon>Bacteria</taxon>
        <taxon>Pseudomonadati</taxon>
        <taxon>Pseudomonadota</taxon>
        <taxon>Betaproteobacteria</taxon>
        <taxon>Burkholderiales</taxon>
        <taxon>Burkholderiaceae</taxon>
        <taxon>Limnobacter</taxon>
    </lineage>
</organism>
<dbReference type="InterPro" id="IPR036390">
    <property type="entry name" value="WH_DNA-bd_sf"/>
</dbReference>
<comment type="catalytic activity">
    <reaction evidence="1">
        <text>an alkylmercury + H(+) = an alkane + Hg(2+)</text>
        <dbReference type="Rhea" id="RHEA:18777"/>
        <dbReference type="ChEBI" id="CHEBI:15378"/>
        <dbReference type="ChEBI" id="CHEBI:16793"/>
        <dbReference type="ChEBI" id="CHEBI:18310"/>
        <dbReference type="ChEBI" id="CHEBI:83725"/>
        <dbReference type="EC" id="4.99.1.2"/>
    </reaction>
</comment>
<evidence type="ECO:0000256" key="4">
    <source>
        <dbReference type="ARBA" id="ARBA00018180"/>
    </source>
</evidence>
<dbReference type="Gene3D" id="1.10.10.10">
    <property type="entry name" value="Winged helix-like DNA-binding domain superfamily/Winged helix DNA-binding domain"/>
    <property type="match status" value="1"/>
</dbReference>
<protein>
    <recommendedName>
        <fullName evidence="4">Alkylmercury lyase</fullName>
        <ecNumber evidence="3">4.99.1.2</ecNumber>
    </recommendedName>
    <alternativeName>
        <fullName evidence="9">Organomercurial lyase</fullName>
    </alternativeName>
</protein>
<evidence type="ECO:0000256" key="1">
    <source>
        <dbReference type="ARBA" id="ARBA00000165"/>
    </source>
</evidence>
<proteinExistence type="inferred from homology"/>
<dbReference type="SUPFAM" id="SSF46785">
    <property type="entry name" value="Winged helix' DNA-binding domain"/>
    <property type="match status" value="1"/>
</dbReference>